<dbReference type="InterPro" id="IPR057517">
    <property type="entry name" value="SsdA-like_C"/>
</dbReference>
<dbReference type="Pfam" id="PF24120">
    <property type="entry name" value="SsdA_C"/>
    <property type="match status" value="1"/>
</dbReference>
<feature type="region of interest" description="Disordered" evidence="1">
    <location>
        <begin position="312"/>
        <end position="363"/>
    </location>
</feature>
<keyword evidence="2" id="KW-0812">Transmembrane</keyword>
<keyword evidence="5" id="KW-1185">Reference proteome</keyword>
<keyword evidence="2" id="KW-0472">Membrane</keyword>
<feature type="compositionally biased region" description="Basic and acidic residues" evidence="1">
    <location>
        <begin position="345"/>
        <end position="355"/>
    </location>
</feature>
<feature type="region of interest" description="Disordered" evidence="1">
    <location>
        <begin position="374"/>
        <end position="393"/>
    </location>
</feature>
<dbReference type="Proteomes" id="UP000315540">
    <property type="component" value="Unassembled WGS sequence"/>
</dbReference>
<dbReference type="AlphaFoldDB" id="A0A504JQ63"/>
<dbReference type="RefSeq" id="WP_140588941.1">
    <property type="nucleotide sequence ID" value="NZ_VFWZ01000001.1"/>
</dbReference>
<keyword evidence="2" id="KW-1133">Transmembrane helix</keyword>
<evidence type="ECO:0000256" key="2">
    <source>
        <dbReference type="SAM" id="Phobius"/>
    </source>
</evidence>
<evidence type="ECO:0000256" key="1">
    <source>
        <dbReference type="SAM" id="MobiDB-lite"/>
    </source>
</evidence>
<evidence type="ECO:0000313" key="5">
    <source>
        <dbReference type="Proteomes" id="UP000315540"/>
    </source>
</evidence>
<name>A0A504JQ63_9FLAO</name>
<organism evidence="4 5">
    <name type="scientific">Aquimarina algicola</name>
    <dbReference type="NCBI Taxonomy" id="2589995"/>
    <lineage>
        <taxon>Bacteria</taxon>
        <taxon>Pseudomonadati</taxon>
        <taxon>Bacteroidota</taxon>
        <taxon>Flavobacteriia</taxon>
        <taxon>Flavobacteriales</taxon>
        <taxon>Flavobacteriaceae</taxon>
        <taxon>Aquimarina</taxon>
    </lineage>
</organism>
<sequence length="518" mass="54465">MGNKIITEKDYWICSSGCIPVPLQGTQTAVKRKSGENYITVRDTGTSSIMDFGCSKIMLLYALIAAAAAVTAALIAATGGAALIAIGAVAGLAGAAFGGLVGGLICGQLMAGGRTWIGQKTNMKIIGTPTITGDHEMTCTAGGKITFAPHIKHWTQAFAHATAKYIGHLFEGMMAGAAIGLGAMALSGGAAALSSGGLRGLGQASLNFVRSMPRNFAMNIVESGWGVFMKGMAGRAMFGLGLRGVMGVQNTAATYGETGTAGIGDFGEGVIAMETGAVQGVQNIFTGQGTWQDYVGTVLMFSPVAKGKRDFEDSFRNTDAENTRATDADAETTRADEESTTARNAESESPTKPDEDGQAYEEGSSITLEERIKQAEEAQQKADSEFENLGDDYSSKTVAHDDIKTLSGWKDRPEGYTDVSPETVKEYSDQIGHEPRRAGAMDQVHNGGFEGKYNSSHAEKQLLTERPNEPTGVSRPMCSDCQSFASKQAVATGQEVIVSDPNGTHVFYPDGSSEFIPK</sequence>
<protein>
    <recommendedName>
        <fullName evidence="3">Single-strand DNA deaminase toxin A-like C-terminal domain-containing protein</fullName>
    </recommendedName>
</protein>
<feature type="compositionally biased region" description="Basic and acidic residues" evidence="1">
    <location>
        <begin position="374"/>
        <end position="384"/>
    </location>
</feature>
<feature type="transmembrane region" description="Helical" evidence="2">
    <location>
        <begin position="83"/>
        <end position="106"/>
    </location>
</feature>
<feature type="compositionally biased region" description="Basic and acidic residues" evidence="1">
    <location>
        <begin position="312"/>
        <end position="337"/>
    </location>
</feature>
<feature type="domain" description="Single-strand DNA deaminase toxin A-like C-terminal" evidence="3">
    <location>
        <begin position="405"/>
        <end position="463"/>
    </location>
</feature>
<comment type="caution">
    <text evidence="4">The sequence shown here is derived from an EMBL/GenBank/DDBJ whole genome shotgun (WGS) entry which is preliminary data.</text>
</comment>
<reference evidence="4 5" key="1">
    <citation type="submission" date="2019-06" db="EMBL/GenBank/DDBJ databases">
        <authorList>
            <person name="Meng X."/>
        </authorList>
    </citation>
    <scope>NUCLEOTIDE SEQUENCE [LARGE SCALE GENOMIC DNA]</scope>
    <source>
        <strain evidence="4 5">M625</strain>
    </source>
</reference>
<dbReference type="OrthoDB" id="1249547at2"/>
<evidence type="ECO:0000259" key="3">
    <source>
        <dbReference type="Pfam" id="PF24120"/>
    </source>
</evidence>
<dbReference type="EMBL" id="VFWZ01000001">
    <property type="protein sequence ID" value="TPN88921.1"/>
    <property type="molecule type" value="Genomic_DNA"/>
</dbReference>
<gene>
    <name evidence="4" type="ORF">FHK87_01515</name>
</gene>
<accession>A0A504JQ63</accession>
<feature type="transmembrane region" description="Helical" evidence="2">
    <location>
        <begin position="57"/>
        <end position="77"/>
    </location>
</feature>
<evidence type="ECO:0000313" key="4">
    <source>
        <dbReference type="EMBL" id="TPN88921.1"/>
    </source>
</evidence>
<proteinExistence type="predicted"/>